<evidence type="ECO:0000313" key="9">
    <source>
        <dbReference type="Proteomes" id="UP000235861"/>
    </source>
</evidence>
<feature type="domain" description="Thiamine pyrophosphate enzyme N-terminal TPP-binding" evidence="7">
    <location>
        <begin position="6"/>
        <end position="112"/>
    </location>
</feature>
<feature type="domain" description="Thiamine pyrophosphate enzyme central" evidence="5">
    <location>
        <begin position="198"/>
        <end position="324"/>
    </location>
</feature>
<dbReference type="SUPFAM" id="SSF52518">
    <property type="entry name" value="Thiamin diphosphate-binding fold (THDP-binding)"/>
    <property type="match status" value="2"/>
</dbReference>
<dbReference type="SUPFAM" id="SSF52467">
    <property type="entry name" value="DHS-like NAD/FAD-binding domain"/>
    <property type="match status" value="1"/>
</dbReference>
<dbReference type="GO" id="GO:0000287">
    <property type="term" value="F:magnesium ion binding"/>
    <property type="evidence" value="ECO:0007669"/>
    <property type="project" value="InterPro"/>
</dbReference>
<dbReference type="OrthoDB" id="8664451at2"/>
<feature type="domain" description="Thiamine pyrophosphate enzyme TPP-binding" evidence="6">
    <location>
        <begin position="387"/>
        <end position="527"/>
    </location>
</feature>
<dbReference type="InterPro" id="IPR011766">
    <property type="entry name" value="TPP_enzyme_TPP-bd"/>
</dbReference>
<dbReference type="CDD" id="cd00568">
    <property type="entry name" value="TPP_enzymes"/>
    <property type="match status" value="1"/>
</dbReference>
<dbReference type="GO" id="GO:0005948">
    <property type="term" value="C:acetolactate synthase complex"/>
    <property type="evidence" value="ECO:0007669"/>
    <property type="project" value="TreeGrafter"/>
</dbReference>
<evidence type="ECO:0000256" key="1">
    <source>
        <dbReference type="ARBA" id="ARBA00001964"/>
    </source>
</evidence>
<dbReference type="InterPro" id="IPR012001">
    <property type="entry name" value="Thiamin_PyroP_enz_TPP-bd_dom"/>
</dbReference>
<dbReference type="InterPro" id="IPR012000">
    <property type="entry name" value="Thiamin_PyroP_enz_cen_dom"/>
</dbReference>
<evidence type="ECO:0000256" key="3">
    <source>
        <dbReference type="ARBA" id="ARBA00023052"/>
    </source>
</evidence>
<dbReference type="InterPro" id="IPR029061">
    <property type="entry name" value="THDP-binding"/>
</dbReference>
<evidence type="ECO:0000313" key="8">
    <source>
        <dbReference type="EMBL" id="PJG60656.1"/>
    </source>
</evidence>
<keyword evidence="9" id="KW-1185">Reference proteome</keyword>
<evidence type="ECO:0000259" key="6">
    <source>
        <dbReference type="Pfam" id="PF02775"/>
    </source>
</evidence>
<dbReference type="PANTHER" id="PTHR18968">
    <property type="entry name" value="THIAMINE PYROPHOSPHATE ENZYMES"/>
    <property type="match status" value="1"/>
</dbReference>
<keyword evidence="3 4" id="KW-0786">Thiamine pyrophosphate</keyword>
<comment type="caution">
    <text evidence="8">The sequence shown here is derived from an EMBL/GenBank/DDBJ whole genome shotgun (WGS) entry which is preliminary data.</text>
</comment>
<dbReference type="PROSITE" id="PS00187">
    <property type="entry name" value="TPP_ENZYMES"/>
    <property type="match status" value="1"/>
</dbReference>
<dbReference type="Gene3D" id="3.40.50.970">
    <property type="match status" value="2"/>
</dbReference>
<accession>A0A2H9U9F1</accession>
<dbReference type="NCBIfam" id="NF005470">
    <property type="entry name" value="PRK07064.1"/>
    <property type="match status" value="1"/>
</dbReference>
<protein>
    <recommendedName>
        <fullName evidence="10">Thiamine pyrophosphate-binding protein</fullName>
    </recommendedName>
</protein>
<name>A0A2H9U9F1_9GAMM</name>
<dbReference type="CDD" id="cd07035">
    <property type="entry name" value="TPP_PYR_POX_like"/>
    <property type="match status" value="1"/>
</dbReference>
<dbReference type="Pfam" id="PF00205">
    <property type="entry name" value="TPP_enzyme_M"/>
    <property type="match status" value="1"/>
</dbReference>
<reference evidence="8 9" key="1">
    <citation type="submission" date="2017-11" db="EMBL/GenBank/DDBJ databases">
        <title>Draft genome sequence of environmental isolate Aeromonas cavernicola sp. nov. MDC 2508.</title>
        <authorList>
            <person name="Colston S.M."/>
            <person name="Navarro A."/>
            <person name="Martinez-Murcia A.J."/>
            <person name="Graf J."/>
        </authorList>
    </citation>
    <scope>NUCLEOTIDE SEQUENCE [LARGE SCALE GENOMIC DNA]</scope>
    <source>
        <strain evidence="8 9">MDC 2508</strain>
    </source>
</reference>
<dbReference type="AlphaFoldDB" id="A0A2H9U9F1"/>
<evidence type="ECO:0008006" key="10">
    <source>
        <dbReference type="Google" id="ProtNLM"/>
    </source>
</evidence>
<sequence>MSKQVNVGEAIARVLEAHGVASVYGVISIHNLPIADAIGRREQIRFVAARGEAGAVSMADAHGRFTGLGVAITSTGAGAGNGVGGLLEALNAGSPLLHLTGQVEREYLERDASFIHETRDQLTFLKASSKAAFRINSPEQAVGVLRDAIRVATTVPMGPVSVEIPIDVQAAQIALPSELGPVQPLQLPAPAEHALAPLIAALQAAKQPLLWVGGGALHCQEEVAALADLGVAVISSTHGRGILSDKHPRSLGALHNAAAVEALMGQCDLAIVVGSRLRSNETRTYSLALPRPLYQVDAYPGAASRNYSVDHFVCGDAKQVLVALRDSLQGESKVNRRFDQAISEAKQSAIAALTEQLGPYATLCGQLRNALPEDGILVRDITMSGSTWGSRLFPIWAANSNIHSLAGAIGMGLAMAIGTAIANPTRKVVGLVGDGGLMLGVGELATMVQEQTNLVLLVMNDGGYGVMRGIQNQYFGGRQYFNQLHTPDFKALGESMGLASWQVSDLAGFEQAITHACHQPGPALIEVKMEGIGPLHFAGPPQKKLY</sequence>
<dbReference type="GO" id="GO:0009099">
    <property type="term" value="P:L-valine biosynthetic process"/>
    <property type="evidence" value="ECO:0007669"/>
    <property type="project" value="TreeGrafter"/>
</dbReference>
<evidence type="ECO:0000256" key="2">
    <source>
        <dbReference type="ARBA" id="ARBA00007812"/>
    </source>
</evidence>
<dbReference type="Gene3D" id="3.40.50.1220">
    <property type="entry name" value="TPP-binding domain"/>
    <property type="match status" value="1"/>
</dbReference>
<gene>
    <name evidence="8" type="ORF">CUC53_01260</name>
</gene>
<dbReference type="GO" id="GO:0003984">
    <property type="term" value="F:acetolactate synthase activity"/>
    <property type="evidence" value="ECO:0007669"/>
    <property type="project" value="TreeGrafter"/>
</dbReference>
<dbReference type="Pfam" id="PF02776">
    <property type="entry name" value="TPP_enzyme_N"/>
    <property type="match status" value="1"/>
</dbReference>
<dbReference type="PANTHER" id="PTHR18968:SF13">
    <property type="entry name" value="ACETOLACTATE SYNTHASE CATALYTIC SUBUNIT, MITOCHONDRIAL"/>
    <property type="match status" value="1"/>
</dbReference>
<dbReference type="InterPro" id="IPR000399">
    <property type="entry name" value="TPP-bd_CS"/>
</dbReference>
<comment type="similarity">
    <text evidence="2 4">Belongs to the TPP enzyme family.</text>
</comment>
<dbReference type="Proteomes" id="UP000235861">
    <property type="component" value="Unassembled WGS sequence"/>
</dbReference>
<dbReference type="EMBL" id="PGGC01000005">
    <property type="protein sequence ID" value="PJG60656.1"/>
    <property type="molecule type" value="Genomic_DNA"/>
</dbReference>
<dbReference type="GO" id="GO:0030976">
    <property type="term" value="F:thiamine pyrophosphate binding"/>
    <property type="evidence" value="ECO:0007669"/>
    <property type="project" value="InterPro"/>
</dbReference>
<proteinExistence type="inferred from homology"/>
<dbReference type="GO" id="GO:0009097">
    <property type="term" value="P:isoleucine biosynthetic process"/>
    <property type="evidence" value="ECO:0007669"/>
    <property type="project" value="TreeGrafter"/>
</dbReference>
<evidence type="ECO:0000256" key="4">
    <source>
        <dbReference type="RuleBase" id="RU362132"/>
    </source>
</evidence>
<dbReference type="RefSeq" id="WP_100292477.1">
    <property type="nucleotide sequence ID" value="NZ_PGGC01000005.1"/>
</dbReference>
<comment type="cofactor">
    <cofactor evidence="1">
        <name>thiamine diphosphate</name>
        <dbReference type="ChEBI" id="CHEBI:58937"/>
    </cofactor>
</comment>
<evidence type="ECO:0000259" key="5">
    <source>
        <dbReference type="Pfam" id="PF00205"/>
    </source>
</evidence>
<dbReference type="InterPro" id="IPR029035">
    <property type="entry name" value="DHS-like_NAD/FAD-binding_dom"/>
</dbReference>
<evidence type="ECO:0000259" key="7">
    <source>
        <dbReference type="Pfam" id="PF02776"/>
    </source>
</evidence>
<organism evidence="8 9">
    <name type="scientific">Aeromonas cavernicola</name>
    <dbReference type="NCBI Taxonomy" id="1006623"/>
    <lineage>
        <taxon>Bacteria</taxon>
        <taxon>Pseudomonadati</taxon>
        <taxon>Pseudomonadota</taxon>
        <taxon>Gammaproteobacteria</taxon>
        <taxon>Aeromonadales</taxon>
        <taxon>Aeromonadaceae</taxon>
        <taxon>Aeromonas</taxon>
    </lineage>
</organism>
<dbReference type="InterPro" id="IPR045229">
    <property type="entry name" value="TPP_enz"/>
</dbReference>
<dbReference type="GO" id="GO:0050660">
    <property type="term" value="F:flavin adenine dinucleotide binding"/>
    <property type="evidence" value="ECO:0007669"/>
    <property type="project" value="TreeGrafter"/>
</dbReference>
<dbReference type="Pfam" id="PF02775">
    <property type="entry name" value="TPP_enzyme_C"/>
    <property type="match status" value="1"/>
</dbReference>